<name>A0ABT0ST72_9GAMM</name>
<reference evidence="2" key="1">
    <citation type="submission" date="2022-05" db="EMBL/GenBank/DDBJ databases">
        <title>Halomonas geminus sp. nov. and Halomonas llamarensis sp. nov. isolated from high-altitude salars of the Atacama Desert.</title>
        <authorList>
            <person name="Hintersatz C."/>
            <person name="Rojas L.A."/>
            <person name="Wei T.-S."/>
            <person name="Kutschke S."/>
            <person name="Lehmann F."/>
            <person name="Jain R."/>
            <person name="Pollmann K."/>
        </authorList>
    </citation>
    <scope>NUCLEOTIDE SEQUENCE</scope>
    <source>
        <strain evidence="2">ATCHA</strain>
    </source>
</reference>
<gene>
    <name evidence="2" type="ORF">M8006_13195</name>
</gene>
<dbReference type="InterPro" id="IPR035093">
    <property type="entry name" value="RelE/ParE_toxin_dom_sf"/>
</dbReference>
<proteinExistence type="predicted"/>
<evidence type="ECO:0000256" key="1">
    <source>
        <dbReference type="SAM" id="MobiDB-lite"/>
    </source>
</evidence>
<keyword evidence="3" id="KW-1185">Reference proteome</keyword>
<dbReference type="EMBL" id="JAMJPJ010000024">
    <property type="protein sequence ID" value="MCL7930922.1"/>
    <property type="molecule type" value="Genomic_DNA"/>
</dbReference>
<dbReference type="RefSeq" id="WP_250082957.1">
    <property type="nucleotide sequence ID" value="NZ_JAMJPJ010000024.1"/>
</dbReference>
<evidence type="ECO:0000313" key="2">
    <source>
        <dbReference type="EMBL" id="MCL7930922.1"/>
    </source>
</evidence>
<organism evidence="2 3">
    <name type="scientific">Halomonas llamarensis</name>
    <dbReference type="NCBI Taxonomy" id="2945104"/>
    <lineage>
        <taxon>Bacteria</taxon>
        <taxon>Pseudomonadati</taxon>
        <taxon>Pseudomonadota</taxon>
        <taxon>Gammaproteobacteria</taxon>
        <taxon>Oceanospirillales</taxon>
        <taxon>Halomonadaceae</taxon>
        <taxon>Halomonas</taxon>
    </lineage>
</organism>
<protein>
    <submittedName>
        <fullName evidence="2">Uncharacterized protein</fullName>
    </submittedName>
</protein>
<evidence type="ECO:0000313" key="3">
    <source>
        <dbReference type="Proteomes" id="UP001165308"/>
    </source>
</evidence>
<dbReference type="Proteomes" id="UP001165308">
    <property type="component" value="Unassembled WGS sequence"/>
</dbReference>
<accession>A0ABT0ST72</accession>
<comment type="caution">
    <text evidence="2">The sequence shown here is derived from an EMBL/GenBank/DDBJ whole genome shotgun (WGS) entry which is preliminary data.</text>
</comment>
<feature type="region of interest" description="Disordered" evidence="1">
    <location>
        <begin position="1"/>
        <end position="23"/>
    </location>
</feature>
<dbReference type="Gene3D" id="3.30.2310.20">
    <property type="entry name" value="RelE-like"/>
    <property type="match status" value="1"/>
</dbReference>
<feature type="compositionally biased region" description="Polar residues" evidence="1">
    <location>
        <begin position="10"/>
        <end position="23"/>
    </location>
</feature>
<sequence>MLVSSSSASILPSTRPTRASSGQRALSLCNEERYALLLIEGFGQGKQVIKSFKDQQTETINQGNVSRKLPQNMQRNARKKLRQLVAAATLDDRPATGLKH</sequence>